<dbReference type="GO" id="GO:0000160">
    <property type="term" value="P:phosphorelay signal transduction system"/>
    <property type="evidence" value="ECO:0007669"/>
    <property type="project" value="UniProtKB-KW"/>
</dbReference>
<gene>
    <name evidence="8" type="ORF">OG549_10045</name>
</gene>
<name>A0AAU2V0T6_9ACTN</name>
<dbReference type="InterPro" id="IPR011990">
    <property type="entry name" value="TPR-like_helical_dom_sf"/>
</dbReference>
<dbReference type="SMART" id="SM01043">
    <property type="entry name" value="BTAD"/>
    <property type="match status" value="1"/>
</dbReference>
<dbReference type="PANTHER" id="PTHR35807:SF1">
    <property type="entry name" value="TRANSCRIPTIONAL REGULATOR REDD"/>
    <property type="match status" value="1"/>
</dbReference>
<evidence type="ECO:0000256" key="3">
    <source>
        <dbReference type="ARBA" id="ARBA00023015"/>
    </source>
</evidence>
<keyword evidence="5" id="KW-0804">Transcription</keyword>
<dbReference type="AlphaFoldDB" id="A0AAU2V0T6"/>
<evidence type="ECO:0000256" key="2">
    <source>
        <dbReference type="ARBA" id="ARBA00023012"/>
    </source>
</evidence>
<evidence type="ECO:0000256" key="6">
    <source>
        <dbReference type="PROSITE-ProRule" id="PRU01091"/>
    </source>
</evidence>
<accession>A0AAU2V0T6</accession>
<dbReference type="SUPFAM" id="SSF46894">
    <property type="entry name" value="C-terminal effector domain of the bipartite response regulators"/>
    <property type="match status" value="1"/>
</dbReference>
<proteinExistence type="inferred from homology"/>
<feature type="DNA-binding region" description="OmpR/PhoB-type" evidence="6">
    <location>
        <begin position="1"/>
        <end position="99"/>
    </location>
</feature>
<dbReference type="SUPFAM" id="SSF48452">
    <property type="entry name" value="TPR-like"/>
    <property type="match status" value="1"/>
</dbReference>
<evidence type="ECO:0000256" key="4">
    <source>
        <dbReference type="ARBA" id="ARBA00023125"/>
    </source>
</evidence>
<dbReference type="InterPro" id="IPR005158">
    <property type="entry name" value="BTAD"/>
</dbReference>
<feature type="domain" description="OmpR/PhoB-type" evidence="7">
    <location>
        <begin position="1"/>
        <end position="99"/>
    </location>
</feature>
<evidence type="ECO:0000256" key="5">
    <source>
        <dbReference type="ARBA" id="ARBA00023163"/>
    </source>
</evidence>
<protein>
    <submittedName>
        <fullName evidence="8">AfsR/SARP family transcriptional regulator</fullName>
    </submittedName>
</protein>
<dbReference type="PROSITE" id="PS51755">
    <property type="entry name" value="OMPR_PHOB"/>
    <property type="match status" value="1"/>
</dbReference>
<reference evidence="8" key="1">
    <citation type="submission" date="2022-10" db="EMBL/GenBank/DDBJ databases">
        <title>The complete genomes of actinobacterial strains from the NBC collection.</title>
        <authorList>
            <person name="Joergensen T.S."/>
            <person name="Alvarez Arevalo M."/>
            <person name="Sterndorff E.B."/>
            <person name="Faurdal D."/>
            <person name="Vuksanovic O."/>
            <person name="Mourched A.-S."/>
            <person name="Charusanti P."/>
            <person name="Shaw S."/>
            <person name="Blin K."/>
            <person name="Weber T."/>
        </authorList>
    </citation>
    <scope>NUCLEOTIDE SEQUENCE</scope>
    <source>
        <strain evidence="8">NBC_00003</strain>
    </source>
</reference>
<dbReference type="Pfam" id="PF03704">
    <property type="entry name" value="BTAD"/>
    <property type="match status" value="1"/>
</dbReference>
<keyword evidence="3" id="KW-0805">Transcription regulation</keyword>
<dbReference type="InterPro" id="IPR036388">
    <property type="entry name" value="WH-like_DNA-bd_sf"/>
</dbReference>
<sequence length="253" mass="28398">MTGFGVLGPLELRTAHGVRAIRGPKLRKVLALLLSRAGHFVPVDLLMDELWACHRPRTALMTVRTHVYHLRKQLAAEEFGGTDRMPVIESRPNGYLLRIPDGSLDSAAFTRQARLGTELLHQGRVQESADVLRAALELWRGPALEGVECGPVLEVHVARLEEQRQRALEMRLEADARLGRHRDIICELRSLVAASPFNEWLHTRLIDALRCSGRRAEALGAYQKLHAMLETELGLEPSLEVRRIRCQILGRAA</sequence>
<dbReference type="SMART" id="SM00862">
    <property type="entry name" value="Trans_reg_C"/>
    <property type="match status" value="1"/>
</dbReference>
<dbReference type="Gene3D" id="1.10.10.10">
    <property type="entry name" value="Winged helix-like DNA-binding domain superfamily/Winged helix DNA-binding domain"/>
    <property type="match status" value="1"/>
</dbReference>
<organism evidence="8">
    <name type="scientific">Streptomyces sp. NBC_00003</name>
    <dbReference type="NCBI Taxonomy" id="2903608"/>
    <lineage>
        <taxon>Bacteria</taxon>
        <taxon>Bacillati</taxon>
        <taxon>Actinomycetota</taxon>
        <taxon>Actinomycetes</taxon>
        <taxon>Kitasatosporales</taxon>
        <taxon>Streptomycetaceae</taxon>
        <taxon>Streptomyces</taxon>
    </lineage>
</organism>
<keyword evidence="2" id="KW-0902">Two-component regulatory system</keyword>
<dbReference type="GO" id="GO:0003677">
    <property type="term" value="F:DNA binding"/>
    <property type="evidence" value="ECO:0007669"/>
    <property type="project" value="UniProtKB-UniRule"/>
</dbReference>
<evidence type="ECO:0000313" key="8">
    <source>
        <dbReference type="EMBL" id="WTW60964.1"/>
    </source>
</evidence>
<dbReference type="InterPro" id="IPR051677">
    <property type="entry name" value="AfsR-DnrI-RedD_regulator"/>
</dbReference>
<evidence type="ECO:0000256" key="1">
    <source>
        <dbReference type="ARBA" id="ARBA00005820"/>
    </source>
</evidence>
<evidence type="ECO:0000259" key="7">
    <source>
        <dbReference type="PROSITE" id="PS51755"/>
    </source>
</evidence>
<dbReference type="InterPro" id="IPR016032">
    <property type="entry name" value="Sig_transdc_resp-reg_C-effctor"/>
</dbReference>
<dbReference type="EMBL" id="CP108318">
    <property type="protein sequence ID" value="WTW60964.1"/>
    <property type="molecule type" value="Genomic_DNA"/>
</dbReference>
<dbReference type="PANTHER" id="PTHR35807">
    <property type="entry name" value="TRANSCRIPTIONAL REGULATOR REDD-RELATED"/>
    <property type="match status" value="1"/>
</dbReference>
<keyword evidence="4 6" id="KW-0238">DNA-binding</keyword>
<dbReference type="GO" id="GO:0006355">
    <property type="term" value="P:regulation of DNA-templated transcription"/>
    <property type="evidence" value="ECO:0007669"/>
    <property type="project" value="InterPro"/>
</dbReference>
<dbReference type="CDD" id="cd15831">
    <property type="entry name" value="BTAD"/>
    <property type="match status" value="1"/>
</dbReference>
<comment type="similarity">
    <text evidence="1">Belongs to the AfsR/DnrI/RedD regulatory family.</text>
</comment>
<dbReference type="Pfam" id="PF00486">
    <property type="entry name" value="Trans_reg_C"/>
    <property type="match status" value="1"/>
</dbReference>
<dbReference type="Gene3D" id="1.25.40.10">
    <property type="entry name" value="Tetratricopeptide repeat domain"/>
    <property type="match status" value="1"/>
</dbReference>
<dbReference type="InterPro" id="IPR001867">
    <property type="entry name" value="OmpR/PhoB-type_DNA-bd"/>
</dbReference>